<feature type="compositionally biased region" description="Basic and acidic residues" evidence="1">
    <location>
        <begin position="1"/>
        <end position="10"/>
    </location>
</feature>
<dbReference type="GO" id="GO:0008168">
    <property type="term" value="F:methyltransferase activity"/>
    <property type="evidence" value="ECO:0007669"/>
    <property type="project" value="TreeGrafter"/>
</dbReference>
<evidence type="ECO:0000313" key="3">
    <source>
        <dbReference type="Proteomes" id="UP001172681"/>
    </source>
</evidence>
<gene>
    <name evidence="2" type="ORF">H2204_001715</name>
</gene>
<evidence type="ECO:0008006" key="4">
    <source>
        <dbReference type="Google" id="ProtNLM"/>
    </source>
</evidence>
<dbReference type="InterPro" id="IPR029063">
    <property type="entry name" value="SAM-dependent_MTases_sf"/>
</dbReference>
<name>A0AA38YCZ5_9EURO</name>
<dbReference type="Gene3D" id="3.40.50.150">
    <property type="entry name" value="Vaccinia Virus protein VP39"/>
    <property type="match status" value="1"/>
</dbReference>
<dbReference type="PANTHER" id="PTHR43591:SF31">
    <property type="entry name" value="LAEA-LIKE, PUTATIVE (AFU_ORTHOLOGUE AFUA_8G01930)-RELATED"/>
    <property type="match status" value="1"/>
</dbReference>
<dbReference type="CDD" id="cd02440">
    <property type="entry name" value="AdoMet_MTases"/>
    <property type="match status" value="1"/>
</dbReference>
<dbReference type="AlphaFoldDB" id="A0AA38YCZ5"/>
<evidence type="ECO:0000313" key="2">
    <source>
        <dbReference type="EMBL" id="KAJ9644363.1"/>
    </source>
</evidence>
<accession>A0AA38YCZ5</accession>
<dbReference type="SUPFAM" id="SSF53335">
    <property type="entry name" value="S-adenosyl-L-methionine-dependent methyltransferases"/>
    <property type="match status" value="1"/>
</dbReference>
<dbReference type="EMBL" id="JAPDRN010000006">
    <property type="protein sequence ID" value="KAJ9644363.1"/>
    <property type="molecule type" value="Genomic_DNA"/>
</dbReference>
<feature type="region of interest" description="Disordered" evidence="1">
    <location>
        <begin position="1"/>
        <end position="45"/>
    </location>
</feature>
<comment type="caution">
    <text evidence="2">The sequence shown here is derived from an EMBL/GenBank/DDBJ whole genome shotgun (WGS) entry which is preliminary data.</text>
</comment>
<organism evidence="2 3">
    <name type="scientific">Knufia peltigerae</name>
    <dbReference type="NCBI Taxonomy" id="1002370"/>
    <lineage>
        <taxon>Eukaryota</taxon>
        <taxon>Fungi</taxon>
        <taxon>Dikarya</taxon>
        <taxon>Ascomycota</taxon>
        <taxon>Pezizomycotina</taxon>
        <taxon>Eurotiomycetes</taxon>
        <taxon>Chaetothyriomycetidae</taxon>
        <taxon>Chaetothyriales</taxon>
        <taxon>Trichomeriaceae</taxon>
        <taxon>Knufia</taxon>
    </lineage>
</organism>
<sequence length="363" mass="41223">MSSPQDRDVPMEDQGQGQGQGQDPHQLFLDADHDSAIGEEERDILSTSSLRSSVYQFRRENGRTYNRYGDRGKSPWDLDHAGADHAADYVLPNDAQELDRLKHQHCLLMQTFGPGLTACGVENNRDVQRVLDVGTGTGCWALEFADNHPEATVTGVDISLVQPTSNPPNLSFELWDVEKQWEYDYKFDLIFSRMMTGAISQWRKFNPWLTSGTSNLNPGGYLEVQDISFHVRSLGGNLPEDSALAQWTRYMLEASIRLGAPLDSIDCVRDIMIDTGFEDVQQKSYVWPMNPWSRIPHYERLGSWIVQDFTTSLTGISVALFTRGLGWTPTELEVFLVGVREDMHDESTRAWWPLYVPCISFDY</sequence>
<evidence type="ECO:0000256" key="1">
    <source>
        <dbReference type="SAM" id="MobiDB-lite"/>
    </source>
</evidence>
<reference evidence="2" key="1">
    <citation type="submission" date="2022-10" db="EMBL/GenBank/DDBJ databases">
        <title>Culturing micro-colonial fungi from biological soil crusts in the Mojave desert and describing Neophaeococcomyces mojavensis, and introducing the new genera and species Taxawa tesnikishii.</title>
        <authorList>
            <person name="Kurbessoian T."/>
            <person name="Stajich J.E."/>
        </authorList>
    </citation>
    <scope>NUCLEOTIDE SEQUENCE</scope>
    <source>
        <strain evidence="2">TK_35</strain>
    </source>
</reference>
<protein>
    <recommendedName>
        <fullName evidence="4">Methyltransferase</fullName>
    </recommendedName>
</protein>
<dbReference type="Proteomes" id="UP001172681">
    <property type="component" value="Unassembled WGS sequence"/>
</dbReference>
<proteinExistence type="predicted"/>
<dbReference type="PANTHER" id="PTHR43591">
    <property type="entry name" value="METHYLTRANSFERASE"/>
    <property type="match status" value="1"/>
</dbReference>
<dbReference type="Pfam" id="PF13489">
    <property type="entry name" value="Methyltransf_23"/>
    <property type="match status" value="1"/>
</dbReference>
<keyword evidence="3" id="KW-1185">Reference proteome</keyword>